<dbReference type="EMBL" id="CM034405">
    <property type="protein sequence ID" value="KAJ0173769.1"/>
    <property type="molecule type" value="Genomic_DNA"/>
</dbReference>
<accession>A0ACC1CQW6</accession>
<organism evidence="1 2">
    <name type="scientific">Dendrolimus kikuchii</name>
    <dbReference type="NCBI Taxonomy" id="765133"/>
    <lineage>
        <taxon>Eukaryota</taxon>
        <taxon>Metazoa</taxon>
        <taxon>Ecdysozoa</taxon>
        <taxon>Arthropoda</taxon>
        <taxon>Hexapoda</taxon>
        <taxon>Insecta</taxon>
        <taxon>Pterygota</taxon>
        <taxon>Neoptera</taxon>
        <taxon>Endopterygota</taxon>
        <taxon>Lepidoptera</taxon>
        <taxon>Glossata</taxon>
        <taxon>Ditrysia</taxon>
        <taxon>Bombycoidea</taxon>
        <taxon>Lasiocampidae</taxon>
        <taxon>Dendrolimus</taxon>
    </lineage>
</organism>
<keyword evidence="2" id="KW-1185">Reference proteome</keyword>
<sequence length="920" mass="103484">MLADGEIVGDGSWNLTIYVTDLNENRTMVVKGDMHIGGVMLKLTESFGKDFKKDWSDHALWWPTRNKWLARPKHTLDQYGVHADAALHFTPMHKPIRIQLPDLRYIDRKIDFSIDTFTAVIQLCKSLGIRHPEELSLCYPLEPSHLKQNYQNLKEAKKLKHGPPDTNSFLAATRGSSNSLDRSNGCPATPPPPRSLSATPVASQQNGTLRRYGNHIYSTQSDGSSDGGYCEEPPRATSLDALDSFGELSLANSPIEPDLQSKESLLTPKSLIERARMNVGWLDSSLSIMEQYVREWDTLQLRFKFYSFFDLSARAQDAPRLNQLYQQARWQILNQEVHCTEEEMLLFAALQLQIELQTLAGGSSESVDGYGAGNTSAAPEDEIDAALSELQAQLEGGPPARPDITHVPELAGYLKYLRPKRFTLKAYKRGWVSCRDGMLRIHSSREAAAKGEPPSYAVELRGAEVTPDAHPASGRYSIKLEVPADDAMHEMWLKCENEDQYAEWVAACRLGARGRSLADPLFASEAGSVRALLALQRPQPGAAAPHALPHIEHLHPENYLAPKYLRKLKAKFTQRVVESHANVKDLPLLEAKLQYIKTWQNLHDYGQTLFAVRFMGHKKDEIISIANNRIMRLDPSTGDHIKTWRFSTMKAWNVNWEIKHMMVQFEEGNIIFSVQSADCKVVHEFIGGYIFLSMRSKDTNQTLDVELFHKLTGGWTFLEDSNLKLVCFVITVMGLIEAIQRTSKGNILDAIKDSAQAVEEVRNKLQAHEECVWAWERISAMEEDVHRMKVMSVPIPTVTTPSATNLKAPAYDGASSWAAYRRQFEAVVQMNGWDNEQAKTALILGLRDKAMNVLEAVSQDFSYEQLMEALESRFGHSHLEHVFRAQLRERYQRANETAAAVAGGGEAGTESISEFIFDAY</sequence>
<gene>
    <name evidence="1" type="ORF">K1T71_010918</name>
</gene>
<reference evidence="1 2" key="1">
    <citation type="journal article" date="2021" name="Front. Genet.">
        <title>Chromosome-Level Genome Assembly Reveals Significant Gene Expansion in the Toll and IMD Signaling Pathways of Dendrolimus kikuchii.</title>
        <authorList>
            <person name="Zhou J."/>
            <person name="Wu P."/>
            <person name="Xiong Z."/>
            <person name="Liu N."/>
            <person name="Zhao N."/>
            <person name="Ji M."/>
            <person name="Qiu Y."/>
            <person name="Yang B."/>
        </authorList>
    </citation>
    <scope>NUCLEOTIDE SEQUENCE [LARGE SCALE GENOMIC DNA]</scope>
    <source>
        <strain evidence="1">Ann1</strain>
    </source>
</reference>
<evidence type="ECO:0000313" key="2">
    <source>
        <dbReference type="Proteomes" id="UP000824533"/>
    </source>
</evidence>
<protein>
    <submittedName>
        <fullName evidence="1">Uncharacterized protein</fullName>
    </submittedName>
</protein>
<dbReference type="Proteomes" id="UP000824533">
    <property type="component" value="Linkage Group LG19"/>
</dbReference>
<comment type="caution">
    <text evidence="1">The sequence shown here is derived from an EMBL/GenBank/DDBJ whole genome shotgun (WGS) entry which is preliminary data.</text>
</comment>
<proteinExistence type="predicted"/>
<name>A0ACC1CQW6_9NEOP</name>
<evidence type="ECO:0000313" key="1">
    <source>
        <dbReference type="EMBL" id="KAJ0173769.1"/>
    </source>
</evidence>